<reference evidence="2" key="1">
    <citation type="journal article" date="2021" name="New Phytol.">
        <title>Evolutionary innovations through gain and loss of genes in the ectomycorrhizal Boletales.</title>
        <authorList>
            <person name="Wu G."/>
            <person name="Miyauchi S."/>
            <person name="Morin E."/>
            <person name="Kuo A."/>
            <person name="Drula E."/>
            <person name="Varga T."/>
            <person name="Kohler A."/>
            <person name="Feng B."/>
            <person name="Cao Y."/>
            <person name="Lipzen A."/>
            <person name="Daum C."/>
            <person name="Hundley H."/>
            <person name="Pangilinan J."/>
            <person name="Johnson J."/>
            <person name="Barry K."/>
            <person name="LaButti K."/>
            <person name="Ng V."/>
            <person name="Ahrendt S."/>
            <person name="Min B."/>
            <person name="Choi I.G."/>
            <person name="Park H."/>
            <person name="Plett J.M."/>
            <person name="Magnuson J."/>
            <person name="Spatafora J.W."/>
            <person name="Nagy L.G."/>
            <person name="Henrissat B."/>
            <person name="Grigoriev I.V."/>
            <person name="Yang Z.L."/>
            <person name="Xu J."/>
            <person name="Martin F.M."/>
        </authorList>
    </citation>
    <scope>NUCLEOTIDE SEQUENCE</scope>
    <source>
        <strain evidence="2">KKN 215</strain>
    </source>
</reference>
<evidence type="ECO:0000256" key="1">
    <source>
        <dbReference type="SAM" id="SignalP"/>
    </source>
</evidence>
<gene>
    <name evidence="2" type="ORF">BXZ70DRAFT_910246</name>
</gene>
<keyword evidence="1" id="KW-0732">Signal</keyword>
<evidence type="ECO:0008006" key="4">
    <source>
        <dbReference type="Google" id="ProtNLM"/>
    </source>
</evidence>
<dbReference type="AlphaFoldDB" id="A0A8K0XLL2"/>
<dbReference type="PROSITE" id="PS51257">
    <property type="entry name" value="PROKAR_LIPOPROTEIN"/>
    <property type="match status" value="1"/>
</dbReference>
<organism evidence="2 3">
    <name type="scientific">Cristinia sonorae</name>
    <dbReference type="NCBI Taxonomy" id="1940300"/>
    <lineage>
        <taxon>Eukaryota</taxon>
        <taxon>Fungi</taxon>
        <taxon>Dikarya</taxon>
        <taxon>Basidiomycota</taxon>
        <taxon>Agaricomycotina</taxon>
        <taxon>Agaricomycetes</taxon>
        <taxon>Agaricomycetidae</taxon>
        <taxon>Agaricales</taxon>
        <taxon>Pleurotineae</taxon>
        <taxon>Stephanosporaceae</taxon>
        <taxon>Cristinia</taxon>
    </lineage>
</organism>
<sequence>MRLSKTFALLPALLSGCVSGALVRRTIVEAGGLINSPAAGTTVASGATFTSSYGVRNQCHSGYSPVNFYLLAGKPSTTDVSSSGTFTDPLFHFGNYLVPNFGLPAMSNPPPPPATFTMPDLEGVGDTEVHFAVVETFLGCPPDGHTEYGLSANALQYDA</sequence>
<proteinExistence type="predicted"/>
<accession>A0A8K0XLL2</accession>
<dbReference type="OrthoDB" id="2769307at2759"/>
<dbReference type="EMBL" id="JAEVFJ010000042">
    <property type="protein sequence ID" value="KAH8086596.1"/>
    <property type="molecule type" value="Genomic_DNA"/>
</dbReference>
<evidence type="ECO:0000313" key="3">
    <source>
        <dbReference type="Proteomes" id="UP000813824"/>
    </source>
</evidence>
<comment type="caution">
    <text evidence="2">The sequence shown here is derived from an EMBL/GenBank/DDBJ whole genome shotgun (WGS) entry which is preliminary data.</text>
</comment>
<feature type="signal peptide" evidence="1">
    <location>
        <begin position="1"/>
        <end position="20"/>
    </location>
</feature>
<name>A0A8K0XLL2_9AGAR</name>
<evidence type="ECO:0000313" key="2">
    <source>
        <dbReference type="EMBL" id="KAH8086596.1"/>
    </source>
</evidence>
<dbReference type="Proteomes" id="UP000813824">
    <property type="component" value="Unassembled WGS sequence"/>
</dbReference>
<keyword evidence="3" id="KW-1185">Reference proteome</keyword>
<feature type="chain" id="PRO_5035478954" description="Lipoprotein" evidence="1">
    <location>
        <begin position="21"/>
        <end position="159"/>
    </location>
</feature>
<protein>
    <recommendedName>
        <fullName evidence="4">Lipoprotein</fullName>
    </recommendedName>
</protein>